<keyword evidence="3 7" id="KW-0997">Cell inner membrane</keyword>
<keyword evidence="2" id="KW-1003">Cell membrane</keyword>
<keyword evidence="5 7" id="KW-1133">Transmembrane helix</keyword>
<proteinExistence type="inferred from homology"/>
<evidence type="ECO:0000256" key="2">
    <source>
        <dbReference type="ARBA" id="ARBA00022475"/>
    </source>
</evidence>
<evidence type="ECO:0000256" key="4">
    <source>
        <dbReference type="ARBA" id="ARBA00022692"/>
    </source>
</evidence>
<evidence type="ECO:0000313" key="10">
    <source>
        <dbReference type="Proteomes" id="UP000070371"/>
    </source>
</evidence>
<dbReference type="EMBL" id="CP014327">
    <property type="protein sequence ID" value="AML50965.1"/>
    <property type="molecule type" value="Genomic_DNA"/>
</dbReference>
<feature type="transmembrane region" description="Helical" evidence="7">
    <location>
        <begin position="355"/>
        <end position="380"/>
    </location>
</feature>
<evidence type="ECO:0000256" key="7">
    <source>
        <dbReference type="RuleBase" id="RU369079"/>
    </source>
</evidence>
<accession>A0A126UZ29</accession>
<organism evidence="9 10">
    <name type="scientific">Falsihalocynthiibacter arcticus</name>
    <dbReference type="NCBI Taxonomy" id="1579316"/>
    <lineage>
        <taxon>Bacteria</taxon>
        <taxon>Pseudomonadati</taxon>
        <taxon>Pseudomonadota</taxon>
        <taxon>Alphaproteobacteria</taxon>
        <taxon>Rhodobacterales</taxon>
        <taxon>Roseobacteraceae</taxon>
        <taxon>Falsihalocynthiibacter</taxon>
    </lineage>
</organism>
<dbReference type="InterPro" id="IPR010656">
    <property type="entry name" value="DctM"/>
</dbReference>
<feature type="transmembrane region" description="Helical" evidence="7">
    <location>
        <begin position="312"/>
        <end position="343"/>
    </location>
</feature>
<dbReference type="PANTHER" id="PTHR33362">
    <property type="entry name" value="SIALIC ACID TRAP TRANSPORTER PERMEASE PROTEIN SIAT-RELATED"/>
    <property type="match status" value="1"/>
</dbReference>
<gene>
    <name evidence="9" type="ORF">RC74_06470</name>
</gene>
<comment type="caution">
    <text evidence="7">Lacks conserved residue(s) required for the propagation of feature annotation.</text>
</comment>
<name>A0A126UZ29_9RHOB</name>
<keyword evidence="4 7" id="KW-0812">Transmembrane</keyword>
<dbReference type="InterPro" id="IPR004681">
    <property type="entry name" value="TRAP_DctM"/>
</dbReference>
<evidence type="ECO:0000313" key="9">
    <source>
        <dbReference type="EMBL" id="AML50965.1"/>
    </source>
</evidence>
<feature type="transmembrane region" description="Helical" evidence="7">
    <location>
        <begin position="47"/>
        <end position="65"/>
    </location>
</feature>
<feature type="transmembrane region" description="Helical" evidence="7">
    <location>
        <begin position="392"/>
        <end position="412"/>
    </location>
</feature>
<sequence>MALALLFIILFLLLIAGAPVAVALGVASLAFTLIDGVPSMVVLHRMVGGIDSFPLIAVPFFIMAGHLMNSAGVTTKIFAFARSAVGWMYGGLGHVNVGASIIFAGMSGAAVADAGGLGNIEIKAMREAGYDTDFSVGITAASSTIGPIIPPSLPLVVYGVIADTSIGQLFAAGLIPGLLMAFSLMIMVAVYAKIRNYPRDDRFRLNVFLKAFVQAILPLFTPIIIVGGILFGIFTPTEAAIAAVVYSLFLGLVVYRTLNFKRILRVSMDTVETTASIMMIVAASTIFAWILTSEQVAQSFANELLGFTDNKTAILLIMMLIVLVVGCFMETIAAITILTPVLLPVAMTVGVDPVHFGIILILNLMIGLLTPPVGMVLYVLAKVSDVPFERCVVATAPFLVPLISVLLLLTFIPELSMWLPTKLYR</sequence>
<dbReference type="GO" id="GO:0005886">
    <property type="term" value="C:plasma membrane"/>
    <property type="evidence" value="ECO:0007669"/>
    <property type="project" value="UniProtKB-SubCell"/>
</dbReference>
<feature type="domain" description="TRAP C4-dicarboxylate transport system permease DctM subunit" evidence="8">
    <location>
        <begin position="7"/>
        <end position="415"/>
    </location>
</feature>
<dbReference type="PIRSF" id="PIRSF006066">
    <property type="entry name" value="HI0050"/>
    <property type="match status" value="1"/>
</dbReference>
<dbReference type="STRING" id="1579316.RC74_06470"/>
<comment type="subcellular location">
    <subcellularLocation>
        <location evidence="1 7">Cell inner membrane</location>
        <topology evidence="1 7">Multi-pass membrane protein</topology>
    </subcellularLocation>
</comment>
<dbReference type="Proteomes" id="UP000070371">
    <property type="component" value="Chromosome"/>
</dbReference>
<feature type="transmembrane region" description="Helical" evidence="7">
    <location>
        <begin position="270"/>
        <end position="292"/>
    </location>
</feature>
<comment type="subunit">
    <text evidence="7">The complex comprises the extracytoplasmic solute receptor protein and the two transmembrane proteins.</text>
</comment>
<evidence type="ECO:0000256" key="5">
    <source>
        <dbReference type="ARBA" id="ARBA00022989"/>
    </source>
</evidence>
<reference evidence="9 10" key="1">
    <citation type="submission" date="2016-02" db="EMBL/GenBank/DDBJ databases">
        <title>Complete genome sequence of Halocynthiibacter arcticus PAMC 20958t from arctic marine sediment.</title>
        <authorList>
            <person name="Lee Y.M."/>
            <person name="Baek K."/>
            <person name="Lee H.K."/>
            <person name="Shin S.C."/>
        </authorList>
    </citation>
    <scope>NUCLEOTIDE SEQUENCE [LARGE SCALE GENOMIC DNA]</scope>
    <source>
        <strain evidence="9">PAMC 20958</strain>
    </source>
</reference>
<dbReference type="RefSeq" id="WP_039000322.1">
    <property type="nucleotide sequence ID" value="NZ_CP014327.1"/>
</dbReference>
<keyword evidence="10" id="KW-1185">Reference proteome</keyword>
<feature type="transmembrane region" description="Helical" evidence="7">
    <location>
        <begin position="240"/>
        <end position="258"/>
    </location>
</feature>
<feature type="transmembrane region" description="Helical" evidence="7">
    <location>
        <begin position="212"/>
        <end position="234"/>
    </location>
</feature>
<feature type="transmembrane region" description="Helical" evidence="7">
    <location>
        <begin position="169"/>
        <end position="192"/>
    </location>
</feature>
<evidence type="ECO:0000256" key="6">
    <source>
        <dbReference type="ARBA" id="ARBA00023136"/>
    </source>
</evidence>
<dbReference type="PANTHER" id="PTHR33362:SF3">
    <property type="entry name" value="SIALIC ACID TRAP TRANSPORTER PERMEASE PROTEIN SIAT"/>
    <property type="match status" value="1"/>
</dbReference>
<dbReference type="OrthoDB" id="9790209at2"/>
<dbReference type="Pfam" id="PF06808">
    <property type="entry name" value="DctM"/>
    <property type="match status" value="1"/>
</dbReference>
<evidence type="ECO:0000256" key="3">
    <source>
        <dbReference type="ARBA" id="ARBA00022519"/>
    </source>
</evidence>
<evidence type="ECO:0000256" key="1">
    <source>
        <dbReference type="ARBA" id="ARBA00004429"/>
    </source>
</evidence>
<keyword evidence="7" id="KW-0813">Transport</keyword>
<dbReference type="AlphaFoldDB" id="A0A126UZ29"/>
<evidence type="ECO:0000259" key="8">
    <source>
        <dbReference type="Pfam" id="PF06808"/>
    </source>
</evidence>
<protein>
    <recommendedName>
        <fullName evidence="7">TRAP transporter large permease protein</fullName>
    </recommendedName>
</protein>
<dbReference type="NCBIfam" id="TIGR00786">
    <property type="entry name" value="dctM"/>
    <property type="match status" value="1"/>
</dbReference>
<keyword evidence="6 7" id="KW-0472">Membrane</keyword>
<comment type="function">
    <text evidence="7">Part of the tripartite ATP-independent periplasmic (TRAP) transport system.</text>
</comment>
<dbReference type="KEGG" id="hat:RC74_06470"/>
<comment type="similarity">
    <text evidence="7">Belongs to the TRAP transporter large permease family.</text>
</comment>
<dbReference type="GO" id="GO:0022857">
    <property type="term" value="F:transmembrane transporter activity"/>
    <property type="evidence" value="ECO:0007669"/>
    <property type="project" value="UniProtKB-UniRule"/>
</dbReference>